<sequence length="187" mass="20205">MVSQAKGLAPRLERRVGHVIEFITRWLALAGGASLVAITAVTCISVIGRELAGVPIPAFEVFGPIQGDFELVEAGCAFAIFSFLPWCQMRRGHVTVDIFVQPLGPRVNAGLALAGNLLLTACALLIAVKLGEGLVDKRSYSETTFILQMPVWWGYAVALVGAWVFVLASAYTVWRSLNEMLGDGERE</sequence>
<keyword evidence="6 9" id="KW-1133">Transmembrane helix</keyword>
<dbReference type="GO" id="GO:0005886">
    <property type="term" value="C:plasma membrane"/>
    <property type="evidence" value="ECO:0007669"/>
    <property type="project" value="UniProtKB-SubCell"/>
</dbReference>
<comment type="caution">
    <text evidence="11">The sequence shown here is derived from an EMBL/GenBank/DDBJ whole genome shotgun (WGS) entry which is preliminary data.</text>
</comment>
<evidence type="ECO:0000256" key="3">
    <source>
        <dbReference type="ARBA" id="ARBA00022475"/>
    </source>
</evidence>
<dbReference type="OrthoDB" id="6183232at2"/>
<keyword evidence="7 9" id="KW-0472">Membrane</keyword>
<dbReference type="InterPro" id="IPR007387">
    <property type="entry name" value="TRAP_DctQ"/>
</dbReference>
<dbReference type="PANTHER" id="PTHR35011:SF2">
    <property type="entry name" value="2,3-DIKETO-L-GULONATE TRAP TRANSPORTER SMALL PERMEASE PROTEIN YIAM"/>
    <property type="match status" value="1"/>
</dbReference>
<keyword evidence="2 9" id="KW-0813">Transport</keyword>
<keyword evidence="4 9" id="KW-0997">Cell inner membrane</keyword>
<keyword evidence="5 9" id="KW-0812">Transmembrane</keyword>
<dbReference type="AlphaFoldDB" id="A0A2T5VB21"/>
<evidence type="ECO:0000313" key="11">
    <source>
        <dbReference type="EMBL" id="PTW60950.1"/>
    </source>
</evidence>
<name>A0A2T5VB21_9HYPH</name>
<feature type="transmembrane region" description="Helical" evidence="9">
    <location>
        <begin position="26"/>
        <end position="49"/>
    </location>
</feature>
<comment type="caution">
    <text evidence="9">Lacks conserved residue(s) required for the propagation of feature annotation.</text>
</comment>
<keyword evidence="3" id="KW-1003">Cell membrane</keyword>
<comment type="similarity">
    <text evidence="8 9">Belongs to the TRAP transporter small permease family.</text>
</comment>
<dbReference type="EMBL" id="QAYG01000003">
    <property type="protein sequence ID" value="PTW60950.1"/>
    <property type="molecule type" value="Genomic_DNA"/>
</dbReference>
<dbReference type="Pfam" id="PF04290">
    <property type="entry name" value="DctQ"/>
    <property type="match status" value="1"/>
</dbReference>
<evidence type="ECO:0000256" key="9">
    <source>
        <dbReference type="RuleBase" id="RU369079"/>
    </source>
</evidence>
<proteinExistence type="inferred from homology"/>
<dbReference type="InterPro" id="IPR055348">
    <property type="entry name" value="DctQ"/>
</dbReference>
<comment type="subcellular location">
    <subcellularLocation>
        <location evidence="1 9">Cell inner membrane</location>
        <topology evidence="1 9">Multi-pass membrane protein</topology>
    </subcellularLocation>
</comment>
<dbReference type="Proteomes" id="UP000244081">
    <property type="component" value="Unassembled WGS sequence"/>
</dbReference>
<evidence type="ECO:0000313" key="12">
    <source>
        <dbReference type="Proteomes" id="UP000244081"/>
    </source>
</evidence>
<evidence type="ECO:0000259" key="10">
    <source>
        <dbReference type="Pfam" id="PF04290"/>
    </source>
</evidence>
<dbReference type="GO" id="GO:0015740">
    <property type="term" value="P:C4-dicarboxylate transport"/>
    <property type="evidence" value="ECO:0007669"/>
    <property type="project" value="TreeGrafter"/>
</dbReference>
<keyword evidence="12" id="KW-1185">Reference proteome</keyword>
<dbReference type="GO" id="GO:0022857">
    <property type="term" value="F:transmembrane transporter activity"/>
    <property type="evidence" value="ECO:0007669"/>
    <property type="project" value="UniProtKB-UniRule"/>
</dbReference>
<feature type="transmembrane region" description="Helical" evidence="9">
    <location>
        <begin position="107"/>
        <end position="131"/>
    </location>
</feature>
<gene>
    <name evidence="11" type="ORF">C8N35_103131</name>
</gene>
<evidence type="ECO:0000256" key="2">
    <source>
        <dbReference type="ARBA" id="ARBA00022448"/>
    </source>
</evidence>
<evidence type="ECO:0000256" key="1">
    <source>
        <dbReference type="ARBA" id="ARBA00004429"/>
    </source>
</evidence>
<evidence type="ECO:0000256" key="8">
    <source>
        <dbReference type="ARBA" id="ARBA00038436"/>
    </source>
</evidence>
<comment type="function">
    <text evidence="9">Part of the tripartite ATP-independent periplasmic (TRAP) transport system.</text>
</comment>
<evidence type="ECO:0000256" key="6">
    <source>
        <dbReference type="ARBA" id="ARBA00022989"/>
    </source>
</evidence>
<organism evidence="11 12">
    <name type="scientific">Breoghania corrubedonensis</name>
    <dbReference type="NCBI Taxonomy" id="665038"/>
    <lineage>
        <taxon>Bacteria</taxon>
        <taxon>Pseudomonadati</taxon>
        <taxon>Pseudomonadota</taxon>
        <taxon>Alphaproteobacteria</taxon>
        <taxon>Hyphomicrobiales</taxon>
        <taxon>Stappiaceae</taxon>
        <taxon>Breoghania</taxon>
    </lineage>
</organism>
<dbReference type="RefSeq" id="WP_107989774.1">
    <property type="nucleotide sequence ID" value="NZ_QAYG01000003.1"/>
</dbReference>
<dbReference type="PANTHER" id="PTHR35011">
    <property type="entry name" value="2,3-DIKETO-L-GULONATE TRAP TRANSPORTER SMALL PERMEASE PROTEIN YIAM"/>
    <property type="match status" value="1"/>
</dbReference>
<accession>A0A2T5VB21</accession>
<evidence type="ECO:0000256" key="5">
    <source>
        <dbReference type="ARBA" id="ARBA00022692"/>
    </source>
</evidence>
<reference evidence="11 12" key="1">
    <citation type="submission" date="2018-04" db="EMBL/GenBank/DDBJ databases">
        <title>Genomic Encyclopedia of Archaeal and Bacterial Type Strains, Phase II (KMG-II): from individual species to whole genera.</title>
        <authorList>
            <person name="Goeker M."/>
        </authorList>
    </citation>
    <scope>NUCLEOTIDE SEQUENCE [LARGE SCALE GENOMIC DNA]</scope>
    <source>
        <strain evidence="11 12">DSM 23382</strain>
    </source>
</reference>
<feature type="domain" description="Tripartite ATP-independent periplasmic transporters DctQ component" evidence="10">
    <location>
        <begin position="38"/>
        <end position="177"/>
    </location>
</feature>
<evidence type="ECO:0000256" key="7">
    <source>
        <dbReference type="ARBA" id="ARBA00023136"/>
    </source>
</evidence>
<protein>
    <recommendedName>
        <fullName evidence="9">TRAP transporter small permease protein</fullName>
    </recommendedName>
</protein>
<feature type="transmembrane region" description="Helical" evidence="9">
    <location>
        <begin position="151"/>
        <end position="174"/>
    </location>
</feature>
<evidence type="ECO:0000256" key="4">
    <source>
        <dbReference type="ARBA" id="ARBA00022519"/>
    </source>
</evidence>
<comment type="subunit">
    <text evidence="9">The complex comprises the extracytoplasmic solute receptor protein and the two transmembrane proteins.</text>
</comment>